<reference evidence="5 6" key="1">
    <citation type="submission" date="2024-07" db="EMBL/GenBank/DDBJ databases">
        <title>Chromosome-level genome assembly of the water stick insect Ranatra chinensis (Heteroptera: Nepidae).</title>
        <authorList>
            <person name="Liu X."/>
        </authorList>
    </citation>
    <scope>NUCLEOTIDE SEQUENCE [LARGE SCALE GENOMIC DNA]</scope>
    <source>
        <strain evidence="5">Cailab_2021Rc</strain>
        <tissue evidence="5">Muscle</tissue>
    </source>
</reference>
<evidence type="ECO:0000313" key="5">
    <source>
        <dbReference type="EMBL" id="KAL1138860.1"/>
    </source>
</evidence>
<comment type="caution">
    <text evidence="5">The sequence shown here is derived from an EMBL/GenBank/DDBJ whole genome shotgun (WGS) entry which is preliminary data.</text>
</comment>
<dbReference type="InterPro" id="IPR014013">
    <property type="entry name" value="Helic_SF1/SF2_ATP-bd_DinG/Rad3"/>
</dbReference>
<keyword evidence="3" id="KW-0067">ATP-binding</keyword>
<evidence type="ECO:0000259" key="4">
    <source>
        <dbReference type="PROSITE" id="PS51193"/>
    </source>
</evidence>
<gene>
    <name evidence="5" type="ORF">AAG570_008922</name>
</gene>
<evidence type="ECO:0000313" key="6">
    <source>
        <dbReference type="Proteomes" id="UP001558652"/>
    </source>
</evidence>
<dbReference type="GO" id="GO:0005524">
    <property type="term" value="F:ATP binding"/>
    <property type="evidence" value="ECO:0007669"/>
    <property type="project" value="UniProtKB-KW"/>
</dbReference>
<keyword evidence="6" id="KW-1185">Reference proteome</keyword>
<dbReference type="PANTHER" id="PTHR11472:SF41">
    <property type="entry name" value="ATP-DEPENDENT DNA HELICASE DDX11-RELATED"/>
    <property type="match status" value="1"/>
</dbReference>
<evidence type="ECO:0000256" key="2">
    <source>
        <dbReference type="ARBA" id="ARBA00022801"/>
    </source>
</evidence>
<dbReference type="EMBL" id="JBFDAA010000003">
    <property type="protein sequence ID" value="KAL1138860.1"/>
    <property type="molecule type" value="Genomic_DNA"/>
</dbReference>
<feature type="domain" description="Helicase ATP-binding" evidence="4">
    <location>
        <begin position="1"/>
        <end position="114"/>
    </location>
</feature>
<proteinExistence type="predicted"/>
<accession>A0ABD0YSA3</accession>
<organism evidence="5 6">
    <name type="scientific">Ranatra chinensis</name>
    <dbReference type="NCBI Taxonomy" id="642074"/>
    <lineage>
        <taxon>Eukaryota</taxon>
        <taxon>Metazoa</taxon>
        <taxon>Ecdysozoa</taxon>
        <taxon>Arthropoda</taxon>
        <taxon>Hexapoda</taxon>
        <taxon>Insecta</taxon>
        <taxon>Pterygota</taxon>
        <taxon>Neoptera</taxon>
        <taxon>Paraneoptera</taxon>
        <taxon>Hemiptera</taxon>
        <taxon>Heteroptera</taxon>
        <taxon>Panheteroptera</taxon>
        <taxon>Nepomorpha</taxon>
        <taxon>Nepidae</taxon>
        <taxon>Ranatrinae</taxon>
        <taxon>Ranatra</taxon>
    </lineage>
</organism>
<name>A0ABD0YSA3_9HEMI</name>
<dbReference type="AlphaFoldDB" id="A0ABD0YSA3"/>
<evidence type="ECO:0000256" key="1">
    <source>
        <dbReference type="ARBA" id="ARBA00022741"/>
    </source>
</evidence>
<dbReference type="InterPro" id="IPR027417">
    <property type="entry name" value="P-loop_NTPase"/>
</dbReference>
<dbReference type="InterPro" id="IPR045028">
    <property type="entry name" value="DinG/Rad3-like"/>
</dbReference>
<dbReference type="Proteomes" id="UP001558652">
    <property type="component" value="Unassembled WGS sequence"/>
</dbReference>
<dbReference type="PROSITE" id="PS51193">
    <property type="entry name" value="HELICASE_ATP_BIND_2"/>
    <property type="match status" value="1"/>
</dbReference>
<keyword evidence="2" id="KW-0378">Hydrolase</keyword>
<dbReference type="Gene3D" id="3.40.50.300">
    <property type="entry name" value="P-loop containing nucleotide triphosphate hydrolases"/>
    <property type="match status" value="1"/>
</dbReference>
<dbReference type="PANTHER" id="PTHR11472">
    <property type="entry name" value="DNA REPAIR DEAD HELICASE RAD3/XP-D SUBFAMILY MEMBER"/>
    <property type="match status" value="1"/>
</dbReference>
<dbReference type="GO" id="GO:0016787">
    <property type="term" value="F:hydrolase activity"/>
    <property type="evidence" value="ECO:0007669"/>
    <property type="project" value="UniProtKB-KW"/>
</dbReference>
<keyword evidence="1" id="KW-0547">Nucleotide-binding</keyword>
<sequence length="114" mass="13376">MRALYQTIEEGKLGIFESPTGTGKSLSLICGSLKWLTDHYKREREELSLNLANLKIDEEPDCSDWLSAQIKEKEKEMVKRELERKLLIINKRDDKIRNIRRQNKEKVSQIGCTR</sequence>
<protein>
    <recommendedName>
        <fullName evidence="4">Helicase ATP-binding domain-containing protein</fullName>
    </recommendedName>
</protein>
<evidence type="ECO:0000256" key="3">
    <source>
        <dbReference type="ARBA" id="ARBA00022840"/>
    </source>
</evidence>